<reference evidence="3" key="2">
    <citation type="submission" date="2023-05" db="EMBL/GenBank/DDBJ databases">
        <authorList>
            <person name="Schelkunov M.I."/>
        </authorList>
    </citation>
    <scope>NUCLEOTIDE SEQUENCE</scope>
    <source>
        <strain evidence="3">Hsosn_3</strain>
        <tissue evidence="3">Leaf</tissue>
    </source>
</reference>
<dbReference type="EMBL" id="JAUIZM010000010">
    <property type="protein sequence ID" value="KAK1360196.1"/>
    <property type="molecule type" value="Genomic_DNA"/>
</dbReference>
<feature type="chain" id="PRO_5041953294" evidence="2">
    <location>
        <begin position="21"/>
        <end position="369"/>
    </location>
</feature>
<feature type="compositionally biased region" description="Acidic residues" evidence="1">
    <location>
        <begin position="60"/>
        <end position="80"/>
    </location>
</feature>
<reference evidence="3" key="1">
    <citation type="submission" date="2023-02" db="EMBL/GenBank/DDBJ databases">
        <title>Genome of toxic invasive species Heracleum sosnowskyi carries increased number of genes despite the absence of recent whole-genome duplications.</title>
        <authorList>
            <person name="Schelkunov M."/>
            <person name="Shtratnikova V."/>
            <person name="Makarenko M."/>
            <person name="Klepikova A."/>
            <person name="Omelchenko D."/>
            <person name="Novikova G."/>
            <person name="Obukhova E."/>
            <person name="Bogdanov V."/>
            <person name="Penin A."/>
            <person name="Logacheva M."/>
        </authorList>
    </citation>
    <scope>NUCLEOTIDE SEQUENCE</scope>
    <source>
        <strain evidence="3">Hsosn_3</strain>
        <tissue evidence="3">Leaf</tissue>
    </source>
</reference>
<evidence type="ECO:0000256" key="1">
    <source>
        <dbReference type="SAM" id="MobiDB-lite"/>
    </source>
</evidence>
<keyword evidence="4" id="KW-1185">Reference proteome</keyword>
<evidence type="ECO:0000313" key="3">
    <source>
        <dbReference type="EMBL" id="KAK1360196.1"/>
    </source>
</evidence>
<dbReference type="Proteomes" id="UP001237642">
    <property type="component" value="Unassembled WGS sequence"/>
</dbReference>
<evidence type="ECO:0000256" key="2">
    <source>
        <dbReference type="SAM" id="SignalP"/>
    </source>
</evidence>
<keyword evidence="2" id="KW-0732">Signal</keyword>
<feature type="signal peptide" evidence="2">
    <location>
        <begin position="1"/>
        <end position="20"/>
    </location>
</feature>
<sequence length="369" mass="39718">MCLAVLVSFASLVVFEEKSAQKSALIKNSQGIEENVDLKSGSVRRKLDLHNSIDAGKDVDEGEDVDGDENMDENDMEDDVLPPPPPLSPSSPIKPMKLSKYEMIKFLNMQRNREKLRALGVPELAVGVSAAFKKDKGKKNPKSEKNKVLNGPTTRSRSNAVTTTENGSTQNDKNEAAANSGMVEPAKTQLPCCQGLGSMVDYLAMRERKQKEAASAIATGSGTKNDKVPETDLPDIEMEEVEAEGLDGLDELVSGAKKSHGRGWLIGRHDPKCLKTSTSAPAPTDSYVQELTKKIRQEVAVEVEAKVNQKVCAEVDGKINRKVQDNLTLALKKLAEANPTLNVDIGEICATISSDTVGDGTPMTNGPSS</sequence>
<feature type="region of interest" description="Disordered" evidence="1">
    <location>
        <begin position="54"/>
        <end position="95"/>
    </location>
</feature>
<accession>A0AAD8M465</accession>
<gene>
    <name evidence="3" type="ORF">POM88_044670</name>
</gene>
<comment type="caution">
    <text evidence="3">The sequence shown here is derived from an EMBL/GenBank/DDBJ whole genome shotgun (WGS) entry which is preliminary data.</text>
</comment>
<dbReference type="AlphaFoldDB" id="A0AAD8M465"/>
<protein>
    <submittedName>
        <fullName evidence="3">Uncharacterized protein</fullName>
    </submittedName>
</protein>
<evidence type="ECO:0000313" key="4">
    <source>
        <dbReference type="Proteomes" id="UP001237642"/>
    </source>
</evidence>
<feature type="region of interest" description="Disordered" evidence="1">
    <location>
        <begin position="133"/>
        <end position="183"/>
    </location>
</feature>
<name>A0AAD8M465_9APIA</name>
<proteinExistence type="predicted"/>
<feature type="compositionally biased region" description="Polar residues" evidence="1">
    <location>
        <begin position="151"/>
        <end position="171"/>
    </location>
</feature>
<organism evidence="3 4">
    <name type="scientific">Heracleum sosnowskyi</name>
    <dbReference type="NCBI Taxonomy" id="360622"/>
    <lineage>
        <taxon>Eukaryota</taxon>
        <taxon>Viridiplantae</taxon>
        <taxon>Streptophyta</taxon>
        <taxon>Embryophyta</taxon>
        <taxon>Tracheophyta</taxon>
        <taxon>Spermatophyta</taxon>
        <taxon>Magnoliopsida</taxon>
        <taxon>eudicotyledons</taxon>
        <taxon>Gunneridae</taxon>
        <taxon>Pentapetalae</taxon>
        <taxon>asterids</taxon>
        <taxon>campanulids</taxon>
        <taxon>Apiales</taxon>
        <taxon>Apiaceae</taxon>
        <taxon>Apioideae</taxon>
        <taxon>apioid superclade</taxon>
        <taxon>Tordylieae</taxon>
        <taxon>Tordyliinae</taxon>
        <taxon>Heracleum</taxon>
    </lineage>
</organism>